<organism evidence="1 2">
    <name type="scientific">Persea americana</name>
    <name type="common">Avocado</name>
    <dbReference type="NCBI Taxonomy" id="3435"/>
    <lineage>
        <taxon>Eukaryota</taxon>
        <taxon>Viridiplantae</taxon>
        <taxon>Streptophyta</taxon>
        <taxon>Embryophyta</taxon>
        <taxon>Tracheophyta</taxon>
        <taxon>Spermatophyta</taxon>
        <taxon>Magnoliopsida</taxon>
        <taxon>Magnoliidae</taxon>
        <taxon>Laurales</taxon>
        <taxon>Lauraceae</taxon>
        <taxon>Persea</taxon>
    </lineage>
</organism>
<comment type="caution">
    <text evidence="1">The sequence shown here is derived from an EMBL/GenBank/DDBJ whole genome shotgun (WGS) entry which is preliminary data.</text>
</comment>
<sequence>MTVDLIAEDTVVVDKRRKITYHLISYVELPEFLKDNEYILRYYRAEWPLKEAFLSLFRWHNETLNIWTHLIGFLLFMELTIAHLGQVARLGDVLSMDTSWSLHTAAAANTSHNPSNFLGVSHAIFLITLIATPQPQYSNGSSTPLKGTRWPFFVSLGGSMFCLLSSSMCHLLICHSHRMKLLLLRLDYSAIAVMIVASLVPPVYYTFQCDPRWQIFYLTAIVSMGIFAVVTLLSTASVSSGAFRAFRSMFFIAMGLSGFVPGIHALFLNWGEPKYSIVLAYEVAMGLAYITGALIYVSRVPEKWKPGSFDLVGHSHQIFHVFVVAGALVHYAATLILLEWRDRVECN</sequence>
<proteinExistence type="predicted"/>
<gene>
    <name evidence="1" type="ORF">MRB53_017964</name>
</gene>
<dbReference type="EMBL" id="CM056813">
    <property type="protein sequence ID" value="KAJ8641270.1"/>
    <property type="molecule type" value="Genomic_DNA"/>
</dbReference>
<name>A0ACC2M6I9_PERAE</name>
<reference evidence="1 2" key="1">
    <citation type="journal article" date="2022" name="Hortic Res">
        <title>A haplotype resolved chromosomal level avocado genome allows analysis of novel avocado genes.</title>
        <authorList>
            <person name="Nath O."/>
            <person name="Fletcher S.J."/>
            <person name="Hayward A."/>
            <person name="Shaw L.M."/>
            <person name="Masouleh A.K."/>
            <person name="Furtado A."/>
            <person name="Henry R.J."/>
            <person name="Mitter N."/>
        </authorList>
    </citation>
    <scope>NUCLEOTIDE SEQUENCE [LARGE SCALE GENOMIC DNA]</scope>
    <source>
        <strain evidence="2">cv. Hass</strain>
    </source>
</reference>
<accession>A0ACC2M6I9</accession>
<evidence type="ECO:0000313" key="1">
    <source>
        <dbReference type="EMBL" id="KAJ8641270.1"/>
    </source>
</evidence>
<dbReference type="Proteomes" id="UP001234297">
    <property type="component" value="Chromosome 5"/>
</dbReference>
<protein>
    <submittedName>
        <fullName evidence="1">Uncharacterized protein</fullName>
    </submittedName>
</protein>
<keyword evidence="2" id="KW-1185">Reference proteome</keyword>
<evidence type="ECO:0000313" key="2">
    <source>
        <dbReference type="Proteomes" id="UP001234297"/>
    </source>
</evidence>